<organism evidence="3">
    <name type="scientific">Samektorquevirus hominid18</name>
    <dbReference type="NCBI Taxonomy" id="3160824"/>
    <lineage>
        <taxon>Viruses</taxon>
        <taxon>Monodnaviria</taxon>
        <taxon>Shotokuvirae</taxon>
        <taxon>Commensaviricota</taxon>
        <taxon>Cardeaviricetes</taxon>
        <taxon>Sanitavirales</taxon>
        <taxon>Anelloviridae</taxon>
        <taxon>Samektorquevirus</taxon>
    </lineage>
</organism>
<sequence>MSYSTFWEPPTKNFRERETGWVNSTFYAHDSFCGCGNFALHLLCVVHSITRNSTPEAIAGIIASALQPKKCLTFGDTQPGAAASPKPGENLADVLENLGEGELEDLFREEEPTTPKETTTDG</sequence>
<feature type="domain" description="Hepatitis TT virus Orf2/Gyrovirus Vp2 N-terminal" evidence="2">
    <location>
        <begin position="15"/>
        <end position="48"/>
    </location>
</feature>
<dbReference type="EMBL" id="PP728781">
    <property type="protein sequence ID" value="XBC19359.1"/>
    <property type="molecule type" value="Genomic_DNA"/>
</dbReference>
<accession>A0AAU7B8H1</accession>
<dbReference type="Pfam" id="PF02957">
    <property type="entry name" value="TT_ORF2-like"/>
    <property type="match status" value="1"/>
</dbReference>
<proteinExistence type="predicted"/>
<feature type="compositionally biased region" description="Basic and acidic residues" evidence="1">
    <location>
        <begin position="105"/>
        <end position="114"/>
    </location>
</feature>
<evidence type="ECO:0000313" key="3">
    <source>
        <dbReference type="EMBL" id="XBC19359.1"/>
    </source>
</evidence>
<reference evidence="3" key="1">
    <citation type="submission" date="2024-04" db="EMBL/GenBank/DDBJ databases">
        <title>Complete genome sequences of human anelloviruses identified from the female genital tract representing three novel genera.</title>
        <authorList>
            <person name="Holland S.C."/>
            <person name="Do E.D."/>
            <person name="Kaelin E.A."/>
            <person name="Mitchell C."/>
            <person name="Soria J."/>
            <person name="La Rosa A."/>
            <person name="Ticona E."/>
            <person name="Coombs R.W."/>
            <person name="Frenkel L.M."/>
            <person name="Bull M.E."/>
            <person name="Lim E.S."/>
        </authorList>
    </citation>
    <scope>NUCLEOTIDE SEQUENCE</scope>
    <source>
        <strain evidence="3">ASU82773</strain>
    </source>
</reference>
<dbReference type="InterPro" id="IPR004118">
    <property type="entry name" value="HEV_TT_vir_Orf2/Gyrovir_Vp2_N"/>
</dbReference>
<evidence type="ECO:0000256" key="1">
    <source>
        <dbReference type="SAM" id="MobiDB-lite"/>
    </source>
</evidence>
<name>A0AAU7B8H1_9VIRU</name>
<protein>
    <submittedName>
        <fullName evidence="3">ORF2</fullName>
    </submittedName>
</protein>
<feature type="region of interest" description="Disordered" evidence="1">
    <location>
        <begin position="99"/>
        <end position="122"/>
    </location>
</feature>
<evidence type="ECO:0000259" key="2">
    <source>
        <dbReference type="Pfam" id="PF02957"/>
    </source>
</evidence>